<sequence>MSSKPTHRILQIEDRGEGKKAYWREVGVAFTNNDGSQNLVFSVIPMFGQHTVQLRKIEEKVEND</sequence>
<dbReference type="RefSeq" id="WP_053954650.1">
    <property type="nucleotide sequence ID" value="NZ_LHSG01000048.1"/>
</dbReference>
<keyword evidence="2" id="KW-1185">Reference proteome</keyword>
<dbReference type="Proteomes" id="UP000053030">
    <property type="component" value="Unassembled WGS sequence"/>
</dbReference>
<reference evidence="1 2" key="1">
    <citation type="submission" date="2015-08" db="EMBL/GenBank/DDBJ databases">
        <title>Genome sequencing and assembly of the deep-sea bacterium Idiomarina zobellii.</title>
        <authorList>
            <person name="Mithoefer S.D."/>
            <person name="Rheaume B.A."/>
            <person name="MacLea K.S."/>
        </authorList>
    </citation>
    <scope>NUCLEOTIDE SEQUENCE [LARGE SCALE GENOMIC DNA]</scope>
    <source>
        <strain evidence="1 2">KMM 231</strain>
    </source>
</reference>
<gene>
    <name evidence="1" type="ORF">AFK76_12720</name>
</gene>
<comment type="caution">
    <text evidence="1">The sequence shown here is derived from an EMBL/GenBank/DDBJ whole genome shotgun (WGS) entry which is preliminary data.</text>
</comment>
<dbReference type="EMBL" id="LHSG01000048">
    <property type="protein sequence ID" value="KPD20274.1"/>
    <property type="molecule type" value="Genomic_DNA"/>
</dbReference>
<organism evidence="1 2">
    <name type="scientific">Idiomarina zobellii</name>
    <dbReference type="NCBI Taxonomy" id="86103"/>
    <lineage>
        <taxon>Bacteria</taxon>
        <taxon>Pseudomonadati</taxon>
        <taxon>Pseudomonadota</taxon>
        <taxon>Gammaproteobacteria</taxon>
        <taxon>Alteromonadales</taxon>
        <taxon>Idiomarinaceae</taxon>
        <taxon>Idiomarina</taxon>
    </lineage>
</organism>
<evidence type="ECO:0000313" key="1">
    <source>
        <dbReference type="EMBL" id="KPD20274.1"/>
    </source>
</evidence>
<name>A0A837NF77_9GAMM</name>
<protein>
    <submittedName>
        <fullName evidence="1">Uncharacterized protein</fullName>
    </submittedName>
</protein>
<proteinExistence type="predicted"/>
<accession>A0A837NF77</accession>
<dbReference type="AlphaFoldDB" id="A0A837NF77"/>
<evidence type="ECO:0000313" key="2">
    <source>
        <dbReference type="Proteomes" id="UP000053030"/>
    </source>
</evidence>